<dbReference type="InterPro" id="IPR045384">
    <property type="entry name" value="DUF6527"/>
</dbReference>
<dbReference type="EMBL" id="CP002279">
    <property type="protein sequence ID" value="AEH90643.1"/>
    <property type="molecule type" value="Genomic_DNA"/>
</dbReference>
<evidence type="ECO:0000313" key="1">
    <source>
        <dbReference type="EMBL" id="AEH90643.1"/>
    </source>
</evidence>
<proteinExistence type="predicted"/>
<name>F7Y3V5_MESOW</name>
<dbReference type="KEGG" id="mop:Mesop_6259"/>
<evidence type="ECO:0000313" key="2">
    <source>
        <dbReference type="Proteomes" id="UP000001623"/>
    </source>
</evidence>
<gene>
    <name evidence="1" type="ordered locus">Mesop_6259</name>
</gene>
<reference evidence="1 2" key="1">
    <citation type="submission" date="2010-10" db="EMBL/GenBank/DDBJ databases">
        <title>Complete sequence of Mesorhizobium opportunistum WSM2075.</title>
        <authorList>
            <consortium name="US DOE Joint Genome Institute"/>
            <person name="Lucas S."/>
            <person name="Copeland A."/>
            <person name="Lapidus A."/>
            <person name="Cheng J.-F."/>
            <person name="Bruce D."/>
            <person name="Goodwin L."/>
            <person name="Pitluck S."/>
            <person name="Chertkov O."/>
            <person name="Misra M."/>
            <person name="Detter J.C."/>
            <person name="Han C."/>
            <person name="Tapia R."/>
            <person name="Land M."/>
            <person name="Hauser L."/>
            <person name="Kyrpides N."/>
            <person name="Ovchinnikova G."/>
            <person name="Mavrommatis K.M."/>
            <person name="Tiwari R.P."/>
            <person name="Howieson J.G."/>
            <person name="O'Hara G.W."/>
            <person name="Nandasena K.G."/>
            <person name="Woyke T."/>
        </authorList>
    </citation>
    <scope>NUCLEOTIDE SEQUENCE [LARGE SCALE GENOMIC DNA]</scope>
    <source>
        <strain evidence="2">LMG 24607 / HAMBI 3007 / WSM2075</strain>
    </source>
</reference>
<accession>F7Y3V5</accession>
<sequence length="151" mass="17210">MWSWLLSFLRWVEEIILGPRGPKTPADGVPSEASLADVSFARNDVVEKTPPNDAVRPGHFISVVHKGRPYWALFRCPCGCGDVVSLPTHAPHNPRWRIEVSLEGRPTLHPSVWRTKGCLSHFWLSDGRVYWCEDTGVEPWRARPDIYARKL</sequence>
<dbReference type="HOGENOM" id="CLU_1729225_0_0_5"/>
<dbReference type="RefSeq" id="WP_013897114.1">
    <property type="nucleotide sequence ID" value="NC_015675.1"/>
</dbReference>
<organism evidence="1 2">
    <name type="scientific">Mesorhizobium opportunistum (strain LMG 24607 / HAMBI 3007 / WSM2075)</name>
    <dbReference type="NCBI Taxonomy" id="536019"/>
    <lineage>
        <taxon>Bacteria</taxon>
        <taxon>Pseudomonadati</taxon>
        <taxon>Pseudomonadota</taxon>
        <taxon>Alphaproteobacteria</taxon>
        <taxon>Hyphomicrobiales</taxon>
        <taxon>Phyllobacteriaceae</taxon>
        <taxon>Mesorhizobium</taxon>
    </lineage>
</organism>
<dbReference type="eggNOG" id="ENOG5032W99">
    <property type="taxonomic scope" value="Bacteria"/>
</dbReference>
<dbReference type="Pfam" id="PF20137">
    <property type="entry name" value="BubE"/>
    <property type="match status" value="1"/>
</dbReference>
<dbReference type="Proteomes" id="UP000001623">
    <property type="component" value="Chromosome"/>
</dbReference>
<dbReference type="AlphaFoldDB" id="F7Y3V5"/>
<protein>
    <submittedName>
        <fullName evidence="1">Uncharacterized protein</fullName>
    </submittedName>
</protein>
<dbReference type="GeneID" id="90993491"/>